<dbReference type="PANTHER" id="PTHR23407:SF1">
    <property type="entry name" value="5-FORMYLTETRAHYDROFOLATE CYCLO-LIGASE"/>
    <property type="match status" value="1"/>
</dbReference>
<dbReference type="Gene3D" id="3.40.50.10420">
    <property type="entry name" value="NagB/RpiA/CoA transferase-like"/>
    <property type="match status" value="1"/>
</dbReference>
<protein>
    <recommendedName>
        <fullName evidence="4">5-formyltetrahydrofolate cyclo-ligase</fullName>
        <ecNumber evidence="4">6.3.3.2</ecNumber>
    </recommendedName>
</protein>
<comment type="caution">
    <text evidence="6">The sequence shown here is derived from an EMBL/GenBank/DDBJ whole genome shotgun (WGS) entry which is preliminary data.</text>
</comment>
<keyword evidence="4" id="KW-0479">Metal-binding</keyword>
<comment type="catalytic activity">
    <reaction evidence="4">
        <text>(6S)-5-formyl-5,6,7,8-tetrahydrofolate + ATP = (6R)-5,10-methenyltetrahydrofolate + ADP + phosphate</text>
        <dbReference type="Rhea" id="RHEA:10488"/>
        <dbReference type="ChEBI" id="CHEBI:30616"/>
        <dbReference type="ChEBI" id="CHEBI:43474"/>
        <dbReference type="ChEBI" id="CHEBI:57455"/>
        <dbReference type="ChEBI" id="CHEBI:57457"/>
        <dbReference type="ChEBI" id="CHEBI:456216"/>
        <dbReference type="EC" id="6.3.3.2"/>
    </reaction>
</comment>
<dbReference type="PANTHER" id="PTHR23407">
    <property type="entry name" value="ATPASE INHIBITOR/5-FORMYLTETRAHYDROFOLATE CYCLO-LIGASE"/>
    <property type="match status" value="1"/>
</dbReference>
<evidence type="ECO:0000313" key="6">
    <source>
        <dbReference type="EMBL" id="MCS0595495.1"/>
    </source>
</evidence>
<dbReference type="EC" id="6.3.3.2" evidence="4"/>
<evidence type="ECO:0000256" key="3">
    <source>
        <dbReference type="ARBA" id="ARBA00022840"/>
    </source>
</evidence>
<comment type="cofactor">
    <cofactor evidence="4">
        <name>Mg(2+)</name>
        <dbReference type="ChEBI" id="CHEBI:18420"/>
    </cofactor>
</comment>
<dbReference type="RefSeq" id="WP_258826553.1">
    <property type="nucleotide sequence ID" value="NZ_JANUHA010000002.1"/>
</dbReference>
<keyword evidence="7" id="KW-1185">Reference proteome</keyword>
<dbReference type="InterPro" id="IPR002698">
    <property type="entry name" value="FTHF_cligase"/>
</dbReference>
<evidence type="ECO:0000256" key="1">
    <source>
        <dbReference type="ARBA" id="ARBA00010638"/>
    </source>
</evidence>
<dbReference type="InterPro" id="IPR024185">
    <property type="entry name" value="FTHF_cligase-like_sf"/>
</dbReference>
<gene>
    <name evidence="6" type="ORF">NX780_03970</name>
</gene>
<keyword evidence="6" id="KW-0436">Ligase</keyword>
<evidence type="ECO:0000256" key="2">
    <source>
        <dbReference type="ARBA" id="ARBA00022741"/>
    </source>
</evidence>
<accession>A0ABT2AH38</accession>
<dbReference type="Proteomes" id="UP001206572">
    <property type="component" value="Unassembled WGS sequence"/>
</dbReference>
<dbReference type="InterPro" id="IPR037171">
    <property type="entry name" value="NagB/RpiA_transferase-like"/>
</dbReference>
<dbReference type="SUPFAM" id="SSF100950">
    <property type="entry name" value="NagB/RpiA/CoA transferase-like"/>
    <property type="match status" value="1"/>
</dbReference>
<sequence>MTGDPRIPRAPGLLPDDGASAAPDKPQLRRILKERRRAIDHATKRAWDDRIGARVVAWVQEHDVRMLGVYWPLAGEPDLRPAYADLAEAGVRLALPVVVERDAALGFAAWVPGEATVADSMGVAVPSELRMVDRPDALLVPCLGFDARGYRVGYGGGFYDRTLAAEPRPKTVGIAYACQQVAFEIGKYDIPLDQMITEM</sequence>
<comment type="similarity">
    <text evidence="1 4">Belongs to the 5-formyltetrahydrofolate cyclo-ligase family.</text>
</comment>
<feature type="region of interest" description="Disordered" evidence="5">
    <location>
        <begin position="1"/>
        <end position="25"/>
    </location>
</feature>
<evidence type="ECO:0000256" key="4">
    <source>
        <dbReference type="RuleBase" id="RU361279"/>
    </source>
</evidence>
<dbReference type="Pfam" id="PF01812">
    <property type="entry name" value="5-FTHF_cyc-lig"/>
    <property type="match status" value="1"/>
</dbReference>
<dbReference type="EMBL" id="JANUHA010000002">
    <property type="protein sequence ID" value="MCS0595495.1"/>
    <property type="molecule type" value="Genomic_DNA"/>
</dbReference>
<evidence type="ECO:0000256" key="5">
    <source>
        <dbReference type="SAM" id="MobiDB-lite"/>
    </source>
</evidence>
<keyword evidence="2 4" id="KW-0547">Nucleotide-binding</keyword>
<name>A0ABT2AH38_9BURK</name>
<dbReference type="GO" id="GO:0030272">
    <property type="term" value="F:5-formyltetrahydrofolate cyclo-ligase activity"/>
    <property type="evidence" value="ECO:0007669"/>
    <property type="project" value="UniProtKB-EC"/>
</dbReference>
<dbReference type="PIRSF" id="PIRSF006806">
    <property type="entry name" value="FTHF_cligase"/>
    <property type="match status" value="1"/>
</dbReference>
<keyword evidence="4" id="KW-0460">Magnesium</keyword>
<proteinExistence type="inferred from homology"/>
<dbReference type="NCBIfam" id="TIGR02727">
    <property type="entry name" value="MTHFS_bact"/>
    <property type="match status" value="1"/>
</dbReference>
<evidence type="ECO:0000313" key="7">
    <source>
        <dbReference type="Proteomes" id="UP001206572"/>
    </source>
</evidence>
<keyword evidence="3 4" id="KW-0067">ATP-binding</keyword>
<organism evidence="6 7">
    <name type="scientific">Massilia agri</name>
    <dbReference type="NCBI Taxonomy" id="1886785"/>
    <lineage>
        <taxon>Bacteria</taxon>
        <taxon>Pseudomonadati</taxon>
        <taxon>Pseudomonadota</taxon>
        <taxon>Betaproteobacteria</taxon>
        <taxon>Burkholderiales</taxon>
        <taxon>Oxalobacteraceae</taxon>
        <taxon>Telluria group</taxon>
        <taxon>Massilia</taxon>
    </lineage>
</organism>
<reference evidence="6 7" key="1">
    <citation type="submission" date="2022-08" db="EMBL/GenBank/DDBJ databases">
        <title>Reclassification of Massilia species as members of the genera Telluria, Duganella, Pseudoduganella, Mokoshia gen. nov. and Zemynaea gen. nov. using orthogonal and non-orthogonal genome-based approaches.</title>
        <authorList>
            <person name="Bowman J.P."/>
        </authorList>
    </citation>
    <scope>NUCLEOTIDE SEQUENCE [LARGE SCALE GENOMIC DNA]</scope>
    <source>
        <strain evidence="6 7">JCM 31661</strain>
    </source>
</reference>